<dbReference type="Proteomes" id="UP000038010">
    <property type="component" value="Unassembled WGS sequence"/>
</dbReference>
<evidence type="ECO:0000313" key="3">
    <source>
        <dbReference type="Proteomes" id="UP000038010"/>
    </source>
</evidence>
<dbReference type="RefSeq" id="XP_018004713.1">
    <property type="nucleotide sequence ID" value="XM_018148932.1"/>
</dbReference>
<evidence type="ECO:0000313" key="2">
    <source>
        <dbReference type="EMBL" id="KPI44750.1"/>
    </source>
</evidence>
<dbReference type="AlphaFoldDB" id="A0A0N1HA52"/>
<gene>
    <name evidence="2" type="ORF">AB675_8483</name>
</gene>
<dbReference type="EMBL" id="LFJN01000003">
    <property type="protein sequence ID" value="KPI44750.1"/>
    <property type="molecule type" value="Genomic_DNA"/>
</dbReference>
<reference evidence="2 3" key="1">
    <citation type="submission" date="2015-06" db="EMBL/GenBank/DDBJ databases">
        <title>Draft genome of the ant-associated black yeast Phialophora attae CBS 131958.</title>
        <authorList>
            <person name="Moreno L.F."/>
            <person name="Stielow B.J."/>
            <person name="de Hoog S."/>
            <person name="Vicente V.A."/>
            <person name="Weiss V.A."/>
            <person name="de Vries M."/>
            <person name="Cruz L.M."/>
            <person name="Souza E.M."/>
        </authorList>
    </citation>
    <scope>NUCLEOTIDE SEQUENCE [LARGE SCALE GENOMIC DNA]</scope>
    <source>
        <strain evidence="2 3">CBS 131958</strain>
    </source>
</reference>
<proteinExistence type="predicted"/>
<sequence length="224" mass="24102">MAAVAPPSIVINDPSTVANGIMKPKATPSTALDTSSATPTTTQATQNPSQQHTPTIRGLLKRSNSLTSTNPTNAACYLCDEQNPGDFSPTTKHLDTCLLCSRYFCLIHHSPSHPTVAICNINHSTYYHEMLIKAKGMLEERQNGSNGQQSGAKRDLAELLIQEGIYPSLGEREKAIFATSPVDEQKQKELNSWRSLDAAVANGGVRGEKGEVVERDVVGSDIAV</sequence>
<keyword evidence="3" id="KW-1185">Reference proteome</keyword>
<dbReference type="GeneID" id="28740812"/>
<organism evidence="2 3">
    <name type="scientific">Cyphellophora attinorum</name>
    <dbReference type="NCBI Taxonomy" id="1664694"/>
    <lineage>
        <taxon>Eukaryota</taxon>
        <taxon>Fungi</taxon>
        <taxon>Dikarya</taxon>
        <taxon>Ascomycota</taxon>
        <taxon>Pezizomycotina</taxon>
        <taxon>Eurotiomycetes</taxon>
        <taxon>Chaetothyriomycetidae</taxon>
        <taxon>Chaetothyriales</taxon>
        <taxon>Cyphellophoraceae</taxon>
        <taxon>Cyphellophora</taxon>
    </lineage>
</organism>
<name>A0A0N1HA52_9EURO</name>
<protein>
    <submittedName>
        <fullName evidence="2">Uncharacterized protein</fullName>
    </submittedName>
</protein>
<accession>A0A0N1HA52</accession>
<feature type="compositionally biased region" description="Low complexity" evidence="1">
    <location>
        <begin position="26"/>
        <end position="51"/>
    </location>
</feature>
<comment type="caution">
    <text evidence="2">The sequence shown here is derived from an EMBL/GenBank/DDBJ whole genome shotgun (WGS) entry which is preliminary data.</text>
</comment>
<evidence type="ECO:0000256" key="1">
    <source>
        <dbReference type="SAM" id="MobiDB-lite"/>
    </source>
</evidence>
<feature type="region of interest" description="Disordered" evidence="1">
    <location>
        <begin position="13"/>
        <end position="55"/>
    </location>
</feature>
<dbReference type="VEuPathDB" id="FungiDB:AB675_8483"/>
<dbReference type="OrthoDB" id="4117504at2759"/>